<evidence type="ECO:0000256" key="1">
    <source>
        <dbReference type="ARBA" id="ARBA00004496"/>
    </source>
</evidence>
<evidence type="ECO:0000313" key="11">
    <source>
        <dbReference type="Proteomes" id="UP000032289"/>
    </source>
</evidence>
<dbReference type="EMBL" id="JWHT01000018">
    <property type="protein sequence ID" value="KIU25008.1"/>
    <property type="molecule type" value="Genomic_DNA"/>
</dbReference>
<comment type="function">
    <text evidence="7">Regulates arginine biosynthesis genes.</text>
</comment>
<gene>
    <name evidence="10" type="primary">argR_1</name>
    <name evidence="7" type="synonym">argR</name>
    <name evidence="10" type="ORF">ab3b_00845</name>
</gene>
<evidence type="ECO:0000259" key="9">
    <source>
        <dbReference type="Pfam" id="PF02863"/>
    </source>
</evidence>
<keyword evidence="7" id="KW-0678">Repressor</keyword>
<organism evidence="10 11">
    <name type="scientific">Weissella cibaria</name>
    <dbReference type="NCBI Taxonomy" id="137591"/>
    <lineage>
        <taxon>Bacteria</taxon>
        <taxon>Bacillati</taxon>
        <taxon>Bacillota</taxon>
        <taxon>Bacilli</taxon>
        <taxon>Lactobacillales</taxon>
        <taxon>Lactobacillaceae</taxon>
        <taxon>Weissella</taxon>
    </lineage>
</organism>
<evidence type="ECO:0000256" key="5">
    <source>
        <dbReference type="ARBA" id="ARBA00023125"/>
    </source>
</evidence>
<feature type="domain" description="Arginine repressor C-terminal" evidence="9">
    <location>
        <begin position="84"/>
        <end position="147"/>
    </location>
</feature>
<keyword evidence="6 7" id="KW-0804">Transcription</keyword>
<dbReference type="Pfam" id="PF02863">
    <property type="entry name" value="Arg_repressor_C"/>
    <property type="match status" value="1"/>
</dbReference>
<dbReference type="InterPro" id="IPR036388">
    <property type="entry name" value="WH-like_DNA-bd_sf"/>
</dbReference>
<dbReference type="Gene3D" id="3.30.1360.40">
    <property type="match status" value="1"/>
</dbReference>
<dbReference type="GO" id="GO:1900079">
    <property type="term" value="P:regulation of arginine biosynthetic process"/>
    <property type="evidence" value="ECO:0007669"/>
    <property type="project" value="UniProtKB-UniRule"/>
</dbReference>
<keyword evidence="4 7" id="KW-0805">Transcription regulation</keyword>
<keyword evidence="3 7" id="KW-0963">Cytoplasm</keyword>
<dbReference type="Gene3D" id="1.10.10.10">
    <property type="entry name" value="Winged helix-like DNA-binding domain superfamily/Winged helix DNA-binding domain"/>
    <property type="match status" value="1"/>
</dbReference>
<dbReference type="InterPro" id="IPR036251">
    <property type="entry name" value="Arg_repress_C_sf"/>
</dbReference>
<dbReference type="InterPro" id="IPR001669">
    <property type="entry name" value="Arg_repress"/>
</dbReference>
<sequence>MALKKQERQALILDILAREVVDSQEGLMHHLQNAGIDVTQATVSRDIKEMRIVRRADATGRPRYQVMSDAPVVDTAHVQEVFVETAVSITRVEFMTIVKTTQGNGNRLAAIIDDANIPEVVATLAGHNTIYVTSPSVTAAEKLAADFDNWMQ</sequence>
<dbReference type="GO" id="GO:0003700">
    <property type="term" value="F:DNA-binding transcription factor activity"/>
    <property type="evidence" value="ECO:0007669"/>
    <property type="project" value="UniProtKB-UniRule"/>
</dbReference>
<dbReference type="PATRIC" id="fig|137591.24.peg.826"/>
<keyword evidence="7" id="KW-0028">Amino-acid biosynthesis</keyword>
<dbReference type="SUPFAM" id="SSF55252">
    <property type="entry name" value="C-terminal domain of arginine repressor"/>
    <property type="match status" value="1"/>
</dbReference>
<dbReference type="Pfam" id="PF01316">
    <property type="entry name" value="Arg_repressor"/>
    <property type="match status" value="1"/>
</dbReference>
<evidence type="ECO:0000259" key="8">
    <source>
        <dbReference type="Pfam" id="PF01316"/>
    </source>
</evidence>
<dbReference type="PANTHER" id="PTHR34471">
    <property type="entry name" value="ARGININE REPRESSOR"/>
    <property type="match status" value="1"/>
</dbReference>
<dbReference type="GO" id="GO:0005737">
    <property type="term" value="C:cytoplasm"/>
    <property type="evidence" value="ECO:0007669"/>
    <property type="project" value="UniProtKB-SubCell"/>
</dbReference>
<comment type="caution">
    <text evidence="10">The sequence shown here is derived from an EMBL/GenBank/DDBJ whole genome shotgun (WGS) entry which is preliminary data.</text>
</comment>
<evidence type="ECO:0000256" key="7">
    <source>
        <dbReference type="HAMAP-Rule" id="MF_00173"/>
    </source>
</evidence>
<evidence type="ECO:0000256" key="2">
    <source>
        <dbReference type="ARBA" id="ARBA00008316"/>
    </source>
</evidence>
<dbReference type="RefSeq" id="WP_043940973.1">
    <property type="nucleotide sequence ID" value="NZ_JWHT01000018.1"/>
</dbReference>
<dbReference type="GO" id="GO:0006526">
    <property type="term" value="P:L-arginine biosynthetic process"/>
    <property type="evidence" value="ECO:0007669"/>
    <property type="project" value="UniProtKB-UniPathway"/>
</dbReference>
<dbReference type="GO" id="GO:0051259">
    <property type="term" value="P:protein complex oligomerization"/>
    <property type="evidence" value="ECO:0007669"/>
    <property type="project" value="InterPro"/>
</dbReference>
<dbReference type="AlphaFoldDB" id="A0A0D1JUV0"/>
<dbReference type="GO" id="GO:0003677">
    <property type="term" value="F:DNA binding"/>
    <property type="evidence" value="ECO:0007669"/>
    <property type="project" value="UniProtKB-KW"/>
</dbReference>
<protein>
    <recommendedName>
        <fullName evidence="7">Arginine repressor</fullName>
    </recommendedName>
</protein>
<name>A0A0D1JUV0_9LACO</name>
<evidence type="ECO:0000256" key="6">
    <source>
        <dbReference type="ARBA" id="ARBA00023163"/>
    </source>
</evidence>
<comment type="pathway">
    <text evidence="7">Amino-acid biosynthesis; L-arginine biosynthesis [regulation].</text>
</comment>
<dbReference type="PANTHER" id="PTHR34471:SF1">
    <property type="entry name" value="ARGININE REPRESSOR"/>
    <property type="match status" value="1"/>
</dbReference>
<accession>A0A0D1JUV0</accession>
<dbReference type="InterPro" id="IPR036390">
    <property type="entry name" value="WH_DNA-bd_sf"/>
</dbReference>
<keyword evidence="5 7" id="KW-0238">DNA-binding</keyword>
<dbReference type="Proteomes" id="UP000032289">
    <property type="component" value="Unassembled WGS sequence"/>
</dbReference>
<evidence type="ECO:0000256" key="3">
    <source>
        <dbReference type="ARBA" id="ARBA00022490"/>
    </source>
</evidence>
<reference evidence="10 11" key="1">
    <citation type="journal article" date="2015" name="Microbiology (Mosc.)">
        <title>Genomics of the Weissella cibaria species with an examination of its metabolic traits.</title>
        <authorList>
            <person name="Lynch K.M."/>
            <person name="Lucid A."/>
            <person name="Arendt E.K."/>
            <person name="Sleator R.D."/>
            <person name="Lucey B."/>
            <person name="Coffey A."/>
        </authorList>
    </citation>
    <scope>NUCLEOTIDE SEQUENCE [LARGE SCALE GENOMIC DNA]</scope>
    <source>
        <strain evidence="10 11">AB3b</strain>
    </source>
</reference>
<dbReference type="HAMAP" id="MF_00173">
    <property type="entry name" value="Arg_repressor"/>
    <property type="match status" value="1"/>
</dbReference>
<evidence type="ECO:0000256" key="4">
    <source>
        <dbReference type="ARBA" id="ARBA00023015"/>
    </source>
</evidence>
<evidence type="ECO:0000313" key="10">
    <source>
        <dbReference type="EMBL" id="KIU25008.1"/>
    </source>
</evidence>
<comment type="subcellular location">
    <subcellularLocation>
        <location evidence="1 7">Cytoplasm</location>
    </subcellularLocation>
</comment>
<comment type="similarity">
    <text evidence="2 7">Belongs to the ArgR family.</text>
</comment>
<dbReference type="UniPathway" id="UPA00068"/>
<feature type="domain" description="Arginine repressor DNA-binding" evidence="8">
    <location>
        <begin position="4"/>
        <end position="70"/>
    </location>
</feature>
<dbReference type="PRINTS" id="PR01467">
    <property type="entry name" value="ARGREPRESSOR"/>
</dbReference>
<dbReference type="SUPFAM" id="SSF46785">
    <property type="entry name" value="Winged helix' DNA-binding domain"/>
    <property type="match status" value="1"/>
</dbReference>
<dbReference type="InterPro" id="IPR020900">
    <property type="entry name" value="Arg_repress_DNA-bd"/>
</dbReference>
<dbReference type="InterPro" id="IPR020899">
    <property type="entry name" value="Arg_repress_C"/>
</dbReference>
<proteinExistence type="inferred from homology"/>
<keyword evidence="7" id="KW-0055">Arginine biosynthesis</keyword>
<dbReference type="GO" id="GO:0034618">
    <property type="term" value="F:arginine binding"/>
    <property type="evidence" value="ECO:0007669"/>
    <property type="project" value="InterPro"/>
</dbReference>